<proteinExistence type="predicted"/>
<dbReference type="Proteomes" id="UP000218334">
    <property type="component" value="Unassembled WGS sequence"/>
</dbReference>
<dbReference type="AlphaFoldDB" id="A0A2H3BEN6"/>
<name>A0A2H3BEN6_9AGAR</name>
<keyword evidence="1" id="KW-0812">Transmembrane</keyword>
<evidence type="ECO:0000313" key="2">
    <source>
        <dbReference type="EMBL" id="PBK64518.1"/>
    </source>
</evidence>
<feature type="transmembrane region" description="Helical" evidence="1">
    <location>
        <begin position="262"/>
        <end position="282"/>
    </location>
</feature>
<evidence type="ECO:0000256" key="1">
    <source>
        <dbReference type="SAM" id="Phobius"/>
    </source>
</evidence>
<gene>
    <name evidence="2" type="ORF">ARMSODRAFT_1023103</name>
</gene>
<protein>
    <submittedName>
        <fullName evidence="2">Uncharacterized protein</fullName>
    </submittedName>
</protein>
<keyword evidence="3" id="KW-1185">Reference proteome</keyword>
<keyword evidence="1" id="KW-1133">Transmembrane helix</keyword>
<reference evidence="3" key="1">
    <citation type="journal article" date="2017" name="Nat. Ecol. Evol.">
        <title>Genome expansion and lineage-specific genetic innovations in the forest pathogenic fungi Armillaria.</title>
        <authorList>
            <person name="Sipos G."/>
            <person name="Prasanna A.N."/>
            <person name="Walter M.C."/>
            <person name="O'Connor E."/>
            <person name="Balint B."/>
            <person name="Krizsan K."/>
            <person name="Kiss B."/>
            <person name="Hess J."/>
            <person name="Varga T."/>
            <person name="Slot J."/>
            <person name="Riley R."/>
            <person name="Boka B."/>
            <person name="Rigling D."/>
            <person name="Barry K."/>
            <person name="Lee J."/>
            <person name="Mihaltcheva S."/>
            <person name="LaButti K."/>
            <person name="Lipzen A."/>
            <person name="Waldron R."/>
            <person name="Moloney N.M."/>
            <person name="Sperisen C."/>
            <person name="Kredics L."/>
            <person name="Vagvoelgyi C."/>
            <person name="Patrignani A."/>
            <person name="Fitzpatrick D."/>
            <person name="Nagy I."/>
            <person name="Doyle S."/>
            <person name="Anderson J.B."/>
            <person name="Grigoriev I.V."/>
            <person name="Gueldener U."/>
            <person name="Muensterkoetter M."/>
            <person name="Nagy L.G."/>
        </authorList>
    </citation>
    <scope>NUCLEOTIDE SEQUENCE [LARGE SCALE GENOMIC DNA]</scope>
    <source>
        <strain evidence="3">28-4</strain>
    </source>
</reference>
<dbReference type="EMBL" id="KZ293451">
    <property type="protein sequence ID" value="PBK64518.1"/>
    <property type="molecule type" value="Genomic_DNA"/>
</dbReference>
<keyword evidence="1" id="KW-0472">Membrane</keyword>
<sequence length="283" mass="32361">MSSSTPKHDSKERLPVYDTLRCLYDMEASVFHIVDYLMTKVPTCAPNSQETSLAILKPLNDSAVDFLIPVVKAWSDALEVVHCFASCLHPLAEMSCAADHYHSMRQNVQIAREVLPFLDGTIISIEAQLIAELQRLSDKESQIHSLQWCSWSSLPSPVLANLLVDLPQLLYALRHYCRSVLQYLSIIESFVVHLNDFFGDKRRAGVFGRPEEFVKGLNNFAEVMDKSQQYAWRHPYVLEWKAERSYRHYLIPKDQSTGVDRLQILVILLILSPPIIMIYLALV</sequence>
<accession>A0A2H3BEN6</accession>
<evidence type="ECO:0000313" key="3">
    <source>
        <dbReference type="Proteomes" id="UP000218334"/>
    </source>
</evidence>
<organism evidence="2 3">
    <name type="scientific">Armillaria solidipes</name>
    <dbReference type="NCBI Taxonomy" id="1076256"/>
    <lineage>
        <taxon>Eukaryota</taxon>
        <taxon>Fungi</taxon>
        <taxon>Dikarya</taxon>
        <taxon>Basidiomycota</taxon>
        <taxon>Agaricomycotina</taxon>
        <taxon>Agaricomycetes</taxon>
        <taxon>Agaricomycetidae</taxon>
        <taxon>Agaricales</taxon>
        <taxon>Marasmiineae</taxon>
        <taxon>Physalacriaceae</taxon>
        <taxon>Armillaria</taxon>
    </lineage>
</organism>